<feature type="region of interest" description="Disordered" evidence="9">
    <location>
        <begin position="109"/>
        <end position="138"/>
    </location>
</feature>
<dbReference type="PANTHER" id="PTHR15710:SF22">
    <property type="entry name" value="RING-TYPE E3 UBIQUITIN TRANSFERASE"/>
    <property type="match status" value="1"/>
</dbReference>
<keyword evidence="6" id="KW-0833">Ubl conjugation pathway</keyword>
<feature type="region of interest" description="Disordered" evidence="9">
    <location>
        <begin position="312"/>
        <end position="375"/>
    </location>
</feature>
<dbReference type="Proteomes" id="UP000236161">
    <property type="component" value="Unassembled WGS sequence"/>
</dbReference>
<dbReference type="SMART" id="SM00184">
    <property type="entry name" value="RING"/>
    <property type="match status" value="1"/>
</dbReference>
<evidence type="ECO:0000256" key="9">
    <source>
        <dbReference type="SAM" id="MobiDB-lite"/>
    </source>
</evidence>
<evidence type="ECO:0000259" key="10">
    <source>
        <dbReference type="PROSITE" id="PS50089"/>
    </source>
</evidence>
<dbReference type="Pfam" id="PF13639">
    <property type="entry name" value="zf-RING_2"/>
    <property type="match status" value="1"/>
</dbReference>
<dbReference type="InterPro" id="IPR013083">
    <property type="entry name" value="Znf_RING/FYVE/PHD"/>
</dbReference>
<evidence type="ECO:0000256" key="5">
    <source>
        <dbReference type="ARBA" id="ARBA00022771"/>
    </source>
</evidence>
<dbReference type="Gene3D" id="3.30.40.10">
    <property type="entry name" value="Zinc/RING finger domain, C3HC4 (zinc finger)"/>
    <property type="match status" value="1"/>
</dbReference>
<evidence type="ECO:0000256" key="3">
    <source>
        <dbReference type="ARBA" id="ARBA00022679"/>
    </source>
</evidence>
<dbReference type="PANTHER" id="PTHR15710">
    <property type="entry name" value="E3 UBIQUITIN-PROTEIN LIGASE PRAJA"/>
    <property type="match status" value="1"/>
</dbReference>
<dbReference type="GO" id="GO:0061630">
    <property type="term" value="F:ubiquitin protein ligase activity"/>
    <property type="evidence" value="ECO:0007669"/>
    <property type="project" value="UniProtKB-EC"/>
</dbReference>
<evidence type="ECO:0000256" key="7">
    <source>
        <dbReference type="ARBA" id="ARBA00022833"/>
    </source>
</evidence>
<dbReference type="EC" id="2.3.2.27" evidence="2"/>
<feature type="domain" description="RING-type" evidence="10">
    <location>
        <begin position="264"/>
        <end position="305"/>
    </location>
</feature>
<organism evidence="11 12">
    <name type="scientific">Apostasia shenzhenica</name>
    <dbReference type="NCBI Taxonomy" id="1088818"/>
    <lineage>
        <taxon>Eukaryota</taxon>
        <taxon>Viridiplantae</taxon>
        <taxon>Streptophyta</taxon>
        <taxon>Embryophyta</taxon>
        <taxon>Tracheophyta</taxon>
        <taxon>Spermatophyta</taxon>
        <taxon>Magnoliopsida</taxon>
        <taxon>Liliopsida</taxon>
        <taxon>Asparagales</taxon>
        <taxon>Orchidaceae</taxon>
        <taxon>Apostasioideae</taxon>
        <taxon>Apostasia</taxon>
    </lineage>
</organism>
<evidence type="ECO:0000256" key="4">
    <source>
        <dbReference type="ARBA" id="ARBA00022723"/>
    </source>
</evidence>
<evidence type="ECO:0000313" key="11">
    <source>
        <dbReference type="EMBL" id="PKA51182.1"/>
    </source>
</evidence>
<feature type="compositionally biased region" description="Low complexity" evidence="9">
    <location>
        <begin position="334"/>
        <end position="366"/>
    </location>
</feature>
<dbReference type="PROSITE" id="PS50089">
    <property type="entry name" value="ZF_RING_2"/>
    <property type="match status" value="1"/>
</dbReference>
<accession>A0A2I0A6K8</accession>
<dbReference type="FunFam" id="3.30.40.10:FF:000022">
    <property type="entry name" value="E3 ubiquitin-protein ligase RING1-like"/>
    <property type="match status" value="1"/>
</dbReference>
<feature type="region of interest" description="Disordered" evidence="9">
    <location>
        <begin position="154"/>
        <end position="178"/>
    </location>
</feature>
<keyword evidence="4" id="KW-0479">Metal-binding</keyword>
<keyword evidence="3" id="KW-0808">Transferase</keyword>
<dbReference type="OrthoDB" id="21204at2759"/>
<gene>
    <name evidence="11" type="ORF">AXF42_Ash010622</name>
</gene>
<dbReference type="EMBL" id="KZ452014">
    <property type="protein sequence ID" value="PKA51182.1"/>
    <property type="molecule type" value="Genomic_DNA"/>
</dbReference>
<evidence type="ECO:0000313" key="12">
    <source>
        <dbReference type="Proteomes" id="UP000236161"/>
    </source>
</evidence>
<dbReference type="GO" id="GO:0008270">
    <property type="term" value="F:zinc ion binding"/>
    <property type="evidence" value="ECO:0007669"/>
    <property type="project" value="UniProtKB-KW"/>
</dbReference>
<dbReference type="Pfam" id="PF14369">
    <property type="entry name" value="Zn_ribbon_19"/>
    <property type="match status" value="1"/>
</dbReference>
<dbReference type="InterPro" id="IPR001841">
    <property type="entry name" value="Znf_RING"/>
</dbReference>
<name>A0A2I0A6K8_9ASPA</name>
<dbReference type="GO" id="GO:0005737">
    <property type="term" value="C:cytoplasm"/>
    <property type="evidence" value="ECO:0007669"/>
    <property type="project" value="TreeGrafter"/>
</dbReference>
<dbReference type="SUPFAM" id="SSF57850">
    <property type="entry name" value="RING/U-box"/>
    <property type="match status" value="1"/>
</dbReference>
<comment type="catalytic activity">
    <reaction evidence="1">
        <text>S-ubiquitinyl-[E2 ubiquitin-conjugating enzyme]-L-cysteine + [acceptor protein]-L-lysine = [E2 ubiquitin-conjugating enzyme]-L-cysteine + N(6)-ubiquitinyl-[acceptor protein]-L-lysine.</text>
        <dbReference type="EC" id="2.3.2.27"/>
    </reaction>
</comment>
<dbReference type="InterPro" id="IPR039525">
    <property type="entry name" value="RNF126-like_zinc-ribbon"/>
</dbReference>
<reference evidence="11 12" key="1">
    <citation type="journal article" date="2017" name="Nature">
        <title>The Apostasia genome and the evolution of orchids.</title>
        <authorList>
            <person name="Zhang G.Q."/>
            <person name="Liu K.W."/>
            <person name="Li Z."/>
            <person name="Lohaus R."/>
            <person name="Hsiao Y.Y."/>
            <person name="Niu S.C."/>
            <person name="Wang J.Y."/>
            <person name="Lin Y.C."/>
            <person name="Xu Q."/>
            <person name="Chen L.J."/>
            <person name="Yoshida K."/>
            <person name="Fujiwara S."/>
            <person name="Wang Z.W."/>
            <person name="Zhang Y.Q."/>
            <person name="Mitsuda N."/>
            <person name="Wang M."/>
            <person name="Liu G.H."/>
            <person name="Pecoraro L."/>
            <person name="Huang H.X."/>
            <person name="Xiao X.J."/>
            <person name="Lin M."/>
            <person name="Wu X.Y."/>
            <person name="Wu W.L."/>
            <person name="Chen Y.Y."/>
            <person name="Chang S.B."/>
            <person name="Sakamoto S."/>
            <person name="Ohme-Takagi M."/>
            <person name="Yagi M."/>
            <person name="Zeng S.J."/>
            <person name="Shen C.Y."/>
            <person name="Yeh C.M."/>
            <person name="Luo Y.B."/>
            <person name="Tsai W.C."/>
            <person name="Van de Peer Y."/>
            <person name="Liu Z.J."/>
        </authorList>
    </citation>
    <scope>NUCLEOTIDE SEQUENCE [LARGE SCALE GENOMIC DNA]</scope>
    <source>
        <strain evidence="12">cv. Shenzhen</strain>
        <tissue evidence="11">Stem</tissue>
    </source>
</reference>
<proteinExistence type="predicted"/>
<keyword evidence="7" id="KW-0862">Zinc</keyword>
<evidence type="ECO:0000256" key="1">
    <source>
        <dbReference type="ARBA" id="ARBA00000900"/>
    </source>
</evidence>
<dbReference type="AlphaFoldDB" id="A0A2I0A6K8"/>
<dbReference type="STRING" id="1088818.A0A2I0A6K8"/>
<sequence length="375" mass="42812">MADAVASRYWCHMCRQVVDPLMEMELKCPFCDSGFVEEIDEGETPENEEVGSEQPFSPWASILLGMMANPSRRRRLSRRIARIEDDEYSDLERELESILWRRNQRELEDEDRRTRMEEDDDELDGEHEPHSITRRRQQSTARLQLLYSLREDFRSESDEPERGRERDRDRERERERERESLVLVNPFSQAVLLEGSLDTDQNQGGNLDSSSFDASIGDYFISSGLDLLLQHLAENDPNRYGTPPARKEAVDAIPTVKNMENMSCPVCLEDLEVGMEARKMPCKHKFHGACIFPWLELHSTCPVCRFQLPTDEQKASNGSTGANREGGRRTRSQASASWPFSSLFSFSGSQSDDDSSSMPTSAASASERNPPADEN</sequence>
<evidence type="ECO:0000256" key="2">
    <source>
        <dbReference type="ARBA" id="ARBA00012483"/>
    </source>
</evidence>
<evidence type="ECO:0000256" key="8">
    <source>
        <dbReference type="PROSITE-ProRule" id="PRU00175"/>
    </source>
</evidence>
<protein>
    <recommendedName>
        <fullName evidence="2">RING-type E3 ubiquitin transferase</fullName>
        <ecNumber evidence="2">2.3.2.27</ecNumber>
    </recommendedName>
</protein>
<dbReference type="GO" id="GO:0016567">
    <property type="term" value="P:protein ubiquitination"/>
    <property type="evidence" value="ECO:0007669"/>
    <property type="project" value="TreeGrafter"/>
</dbReference>
<keyword evidence="5 8" id="KW-0863">Zinc-finger</keyword>
<evidence type="ECO:0000256" key="6">
    <source>
        <dbReference type="ARBA" id="ARBA00022786"/>
    </source>
</evidence>
<keyword evidence="12" id="KW-1185">Reference proteome</keyword>